<dbReference type="Gene3D" id="3.30.565.10">
    <property type="entry name" value="Histidine kinase-like ATPase, C-terminal domain"/>
    <property type="match status" value="1"/>
</dbReference>
<dbReference type="GO" id="GO:0005886">
    <property type="term" value="C:plasma membrane"/>
    <property type="evidence" value="ECO:0007669"/>
    <property type="project" value="TreeGrafter"/>
</dbReference>
<evidence type="ECO:0000256" key="3">
    <source>
        <dbReference type="ARBA" id="ARBA00012438"/>
    </source>
</evidence>
<evidence type="ECO:0000313" key="11">
    <source>
        <dbReference type="EMBL" id="KOA20382.1"/>
    </source>
</evidence>
<dbReference type="Pfam" id="PF00512">
    <property type="entry name" value="HisKA"/>
    <property type="match status" value="1"/>
</dbReference>
<protein>
    <recommendedName>
        <fullName evidence="3">histidine kinase</fullName>
        <ecNumber evidence="3">2.7.13.3</ecNumber>
    </recommendedName>
</protein>
<evidence type="ECO:0000256" key="2">
    <source>
        <dbReference type="ARBA" id="ARBA00004370"/>
    </source>
</evidence>
<evidence type="ECO:0000256" key="5">
    <source>
        <dbReference type="ARBA" id="ARBA00022679"/>
    </source>
</evidence>
<evidence type="ECO:0000256" key="4">
    <source>
        <dbReference type="ARBA" id="ARBA00022553"/>
    </source>
</evidence>
<sequence>MQSIRRRLSVILVACSIAAILLVTLFVNVTINNKFNKYLDDIKNKRNERIVGYFEEIYKREGKWDENSGTELMNEAYMGNYCLTLRDNNKKVVWGMNPEDIRYKFHLNTMLVKDKGVYISQTFEIKREGKIVGFIDIGQYSSVLLTEEDVNFKVAINKSIFASSIMTLIIIISISLYFSKQLSVPIKEVANMSVNLSKGKFDFRTKTKSNIEELEDLRKSVNILAEKLNHQEMLRKRLVSDISHEIRTPLNILQNNLEAMIDGVFEINEEILISLNEEVIRFGKLLNNLDILKEFETESIALALETIALDDLLEGIYKDFIRIAENKGINLIYETELLENYNIIGDKDKLKQVFINLISNALKFTREKGNILINLYGDNKNIVVEIKDNGMGIKKEDLPYIFERLYRGDKSRHEIEGNGIGLTIVKNILQLHSASIDVESEEGVGTTFRVYFNRFTNAQ</sequence>
<evidence type="ECO:0000256" key="6">
    <source>
        <dbReference type="ARBA" id="ARBA00022777"/>
    </source>
</evidence>
<dbReference type="InterPro" id="IPR036097">
    <property type="entry name" value="HisK_dim/P_sf"/>
</dbReference>
<dbReference type="InterPro" id="IPR036890">
    <property type="entry name" value="HATPase_C_sf"/>
</dbReference>
<dbReference type="EMBL" id="LHUR01000015">
    <property type="protein sequence ID" value="KOA20382.1"/>
    <property type="molecule type" value="Genomic_DNA"/>
</dbReference>
<dbReference type="Gene3D" id="1.10.287.130">
    <property type="match status" value="1"/>
</dbReference>
<feature type="domain" description="HAMP" evidence="10">
    <location>
        <begin position="180"/>
        <end position="233"/>
    </location>
</feature>
<keyword evidence="8" id="KW-0812">Transmembrane</keyword>
<dbReference type="InterPro" id="IPR005467">
    <property type="entry name" value="His_kinase_dom"/>
</dbReference>
<evidence type="ECO:0000256" key="7">
    <source>
        <dbReference type="ARBA" id="ARBA00023012"/>
    </source>
</evidence>
<dbReference type="CDD" id="cd00075">
    <property type="entry name" value="HATPase"/>
    <property type="match status" value="1"/>
</dbReference>
<evidence type="ECO:0000313" key="12">
    <source>
        <dbReference type="Proteomes" id="UP000037043"/>
    </source>
</evidence>
<evidence type="ECO:0000256" key="8">
    <source>
        <dbReference type="SAM" id="Phobius"/>
    </source>
</evidence>
<dbReference type="InterPro" id="IPR003661">
    <property type="entry name" value="HisK_dim/P_dom"/>
</dbReference>
<dbReference type="InterPro" id="IPR050351">
    <property type="entry name" value="BphY/WalK/GraS-like"/>
</dbReference>
<keyword evidence="8" id="KW-1133">Transmembrane helix</keyword>
<evidence type="ECO:0000259" key="10">
    <source>
        <dbReference type="PROSITE" id="PS50885"/>
    </source>
</evidence>
<dbReference type="InterPro" id="IPR003594">
    <property type="entry name" value="HATPase_dom"/>
</dbReference>
<dbReference type="PANTHER" id="PTHR45453">
    <property type="entry name" value="PHOSPHATE REGULON SENSOR PROTEIN PHOR"/>
    <property type="match status" value="1"/>
</dbReference>
<comment type="subcellular location">
    <subcellularLocation>
        <location evidence="2">Membrane</location>
    </subcellularLocation>
</comment>
<dbReference type="PATRIC" id="fig|1121318.3.peg.1211"/>
<dbReference type="STRING" id="36844.SAMN04488501_11536"/>
<dbReference type="GO" id="GO:0004721">
    <property type="term" value="F:phosphoprotein phosphatase activity"/>
    <property type="evidence" value="ECO:0007669"/>
    <property type="project" value="TreeGrafter"/>
</dbReference>
<gene>
    <name evidence="11" type="primary">phoR_3</name>
    <name evidence="11" type="ORF">CLHOM_12010</name>
</gene>
<dbReference type="InterPro" id="IPR004358">
    <property type="entry name" value="Sig_transdc_His_kin-like_C"/>
</dbReference>
<feature type="transmembrane region" description="Helical" evidence="8">
    <location>
        <begin position="7"/>
        <end position="31"/>
    </location>
</feature>
<dbReference type="PRINTS" id="PR00344">
    <property type="entry name" value="BCTRLSENSOR"/>
</dbReference>
<dbReference type="AlphaFoldDB" id="A0A0L6ZBP4"/>
<comment type="caution">
    <text evidence="11">The sequence shown here is derived from an EMBL/GenBank/DDBJ whole genome shotgun (WGS) entry which is preliminary data.</text>
</comment>
<dbReference type="Pfam" id="PF02518">
    <property type="entry name" value="HATPase_c"/>
    <property type="match status" value="1"/>
</dbReference>
<dbReference type="GO" id="GO:0000155">
    <property type="term" value="F:phosphorelay sensor kinase activity"/>
    <property type="evidence" value="ECO:0007669"/>
    <property type="project" value="InterPro"/>
</dbReference>
<dbReference type="SMART" id="SM00387">
    <property type="entry name" value="HATPase_c"/>
    <property type="match status" value="1"/>
</dbReference>
<keyword evidence="6" id="KW-0418">Kinase</keyword>
<keyword evidence="4" id="KW-0597">Phosphoprotein</keyword>
<dbReference type="PANTHER" id="PTHR45453:SF1">
    <property type="entry name" value="PHOSPHATE REGULON SENSOR PROTEIN PHOR"/>
    <property type="match status" value="1"/>
</dbReference>
<keyword evidence="12" id="KW-1185">Reference proteome</keyword>
<keyword evidence="5 11" id="KW-0808">Transferase</keyword>
<dbReference type="SUPFAM" id="SSF47384">
    <property type="entry name" value="Homodimeric domain of signal transducing histidine kinase"/>
    <property type="match status" value="1"/>
</dbReference>
<dbReference type="RefSeq" id="WP_052220781.1">
    <property type="nucleotide sequence ID" value="NZ_LHUR01000015.1"/>
</dbReference>
<feature type="domain" description="Histidine kinase" evidence="9">
    <location>
        <begin position="241"/>
        <end position="456"/>
    </location>
</feature>
<dbReference type="SMART" id="SM00388">
    <property type="entry name" value="HisKA"/>
    <property type="match status" value="1"/>
</dbReference>
<reference evidence="12" key="1">
    <citation type="submission" date="2015-08" db="EMBL/GenBank/DDBJ databases">
        <title>Genome sequence of the strict anaerobe Clostridium homopropionicum LuHBu1 (DSM 5847T).</title>
        <authorList>
            <person name="Poehlein A."/>
            <person name="Beck M."/>
            <person name="Schiel-Bengelsdorf B."/>
            <person name="Bengelsdorf F.R."/>
            <person name="Daniel R."/>
            <person name="Duerre P."/>
        </authorList>
    </citation>
    <scope>NUCLEOTIDE SEQUENCE [LARGE SCALE GENOMIC DNA]</scope>
    <source>
        <strain evidence="12">DSM 5847</strain>
    </source>
</reference>
<name>A0A0L6ZBP4_9CLOT</name>
<dbReference type="PROSITE" id="PS50885">
    <property type="entry name" value="HAMP"/>
    <property type="match status" value="1"/>
</dbReference>
<dbReference type="EC" id="2.7.13.3" evidence="3"/>
<comment type="catalytic activity">
    <reaction evidence="1">
        <text>ATP + protein L-histidine = ADP + protein N-phospho-L-histidine.</text>
        <dbReference type="EC" id="2.7.13.3"/>
    </reaction>
</comment>
<feature type="transmembrane region" description="Helical" evidence="8">
    <location>
        <begin position="160"/>
        <end position="178"/>
    </location>
</feature>
<evidence type="ECO:0000259" key="9">
    <source>
        <dbReference type="PROSITE" id="PS50109"/>
    </source>
</evidence>
<dbReference type="SUPFAM" id="SSF55874">
    <property type="entry name" value="ATPase domain of HSP90 chaperone/DNA topoisomerase II/histidine kinase"/>
    <property type="match status" value="1"/>
</dbReference>
<keyword evidence="8" id="KW-0472">Membrane</keyword>
<evidence type="ECO:0000256" key="1">
    <source>
        <dbReference type="ARBA" id="ARBA00000085"/>
    </source>
</evidence>
<organism evidence="11 12">
    <name type="scientific">Clostridium homopropionicum DSM 5847</name>
    <dbReference type="NCBI Taxonomy" id="1121318"/>
    <lineage>
        <taxon>Bacteria</taxon>
        <taxon>Bacillati</taxon>
        <taxon>Bacillota</taxon>
        <taxon>Clostridia</taxon>
        <taxon>Eubacteriales</taxon>
        <taxon>Clostridiaceae</taxon>
        <taxon>Clostridium</taxon>
    </lineage>
</organism>
<dbReference type="InterPro" id="IPR003660">
    <property type="entry name" value="HAMP_dom"/>
</dbReference>
<keyword evidence="7" id="KW-0902">Two-component regulatory system</keyword>
<dbReference type="CDD" id="cd00082">
    <property type="entry name" value="HisKA"/>
    <property type="match status" value="1"/>
</dbReference>
<dbReference type="PROSITE" id="PS50109">
    <property type="entry name" value="HIS_KIN"/>
    <property type="match status" value="1"/>
</dbReference>
<dbReference type="FunFam" id="3.30.565.10:FF:000006">
    <property type="entry name" value="Sensor histidine kinase WalK"/>
    <property type="match status" value="1"/>
</dbReference>
<dbReference type="Gene3D" id="6.10.340.10">
    <property type="match status" value="1"/>
</dbReference>
<dbReference type="GO" id="GO:0016036">
    <property type="term" value="P:cellular response to phosphate starvation"/>
    <property type="evidence" value="ECO:0007669"/>
    <property type="project" value="TreeGrafter"/>
</dbReference>
<dbReference type="Proteomes" id="UP000037043">
    <property type="component" value="Unassembled WGS sequence"/>
</dbReference>
<accession>A0A0L6ZBP4</accession>
<proteinExistence type="predicted"/>